<feature type="domain" description="Glycosyltransferase subfamily 4-like N-terminal" evidence="2">
    <location>
        <begin position="18"/>
        <end position="120"/>
    </location>
</feature>
<gene>
    <name evidence="3" type="ORF">A2954_04760</name>
</gene>
<sequence length="378" mass="43203">MKIAIINPPWITLPPYGYGGREKVVYDIVEGMVKKGHDVTLFATGDCKVSSKLDFYYPKALGNNSDIKQNPYNILNHLHYSLKKVEGKFDLIHFHLSGITLYFASFVKTPFLFTLHGAYFKNQEKDQFGSIESGRNGLIQFKDYPYVTISNNQREGIVELNYIKTIYNCITLSEFNFSENGSGDMVWLGRVTYTKGVDLAIEVAKKTKKQLNLACFVDLADKGYFEQKIKPQLDPQLTKVYAEVKEKNEKSDYLGNAKVFLMPIRWNEPFGIVMIEAMACGTPVIAFANGSVPEVVKDGETGFIVNFSEENKRGNWIVKKTGIEGLQEAVEKIYSMPEDQYRQMRKNCRAHVEKNFTVDRMVNEYEKVFQQLVENGKK</sequence>
<dbReference type="Pfam" id="PF13439">
    <property type="entry name" value="Glyco_transf_4"/>
    <property type="match status" value="1"/>
</dbReference>
<feature type="domain" description="Glycosyl transferase family 1" evidence="1">
    <location>
        <begin position="183"/>
        <end position="308"/>
    </location>
</feature>
<evidence type="ECO:0000313" key="4">
    <source>
        <dbReference type="Proteomes" id="UP000177698"/>
    </source>
</evidence>
<comment type="caution">
    <text evidence="3">The sequence shown here is derived from an EMBL/GenBank/DDBJ whole genome shotgun (WGS) entry which is preliminary data.</text>
</comment>
<dbReference type="AlphaFoldDB" id="A0A1F7IG26"/>
<evidence type="ECO:0000259" key="1">
    <source>
        <dbReference type="Pfam" id="PF00534"/>
    </source>
</evidence>
<name>A0A1F7IG26_9BACT</name>
<dbReference type="EMBL" id="MGAG01000003">
    <property type="protein sequence ID" value="OGK42290.1"/>
    <property type="molecule type" value="Genomic_DNA"/>
</dbReference>
<organism evidence="3 4">
    <name type="scientific">Candidatus Roizmanbacteria bacterium RIFCSPLOWO2_01_FULL_37_12</name>
    <dbReference type="NCBI Taxonomy" id="1802056"/>
    <lineage>
        <taxon>Bacteria</taxon>
        <taxon>Candidatus Roizmaniibacteriota</taxon>
    </lineage>
</organism>
<evidence type="ECO:0008006" key="5">
    <source>
        <dbReference type="Google" id="ProtNLM"/>
    </source>
</evidence>
<dbReference type="PANTHER" id="PTHR12526:SF595">
    <property type="entry name" value="BLL5217 PROTEIN"/>
    <property type="match status" value="1"/>
</dbReference>
<evidence type="ECO:0000259" key="2">
    <source>
        <dbReference type="Pfam" id="PF13439"/>
    </source>
</evidence>
<reference evidence="3 4" key="1">
    <citation type="journal article" date="2016" name="Nat. Commun.">
        <title>Thousands of microbial genomes shed light on interconnected biogeochemical processes in an aquifer system.</title>
        <authorList>
            <person name="Anantharaman K."/>
            <person name="Brown C.T."/>
            <person name="Hug L.A."/>
            <person name="Sharon I."/>
            <person name="Castelle C.J."/>
            <person name="Probst A.J."/>
            <person name="Thomas B.C."/>
            <person name="Singh A."/>
            <person name="Wilkins M.J."/>
            <person name="Karaoz U."/>
            <person name="Brodie E.L."/>
            <person name="Williams K.H."/>
            <person name="Hubbard S.S."/>
            <person name="Banfield J.F."/>
        </authorList>
    </citation>
    <scope>NUCLEOTIDE SEQUENCE [LARGE SCALE GENOMIC DNA]</scope>
</reference>
<dbReference type="SUPFAM" id="SSF53756">
    <property type="entry name" value="UDP-Glycosyltransferase/glycogen phosphorylase"/>
    <property type="match status" value="1"/>
</dbReference>
<dbReference type="PANTHER" id="PTHR12526">
    <property type="entry name" value="GLYCOSYLTRANSFERASE"/>
    <property type="match status" value="1"/>
</dbReference>
<dbReference type="Proteomes" id="UP000177698">
    <property type="component" value="Unassembled WGS sequence"/>
</dbReference>
<dbReference type="Gene3D" id="3.40.50.2000">
    <property type="entry name" value="Glycogen Phosphorylase B"/>
    <property type="match status" value="2"/>
</dbReference>
<dbReference type="GO" id="GO:0016757">
    <property type="term" value="F:glycosyltransferase activity"/>
    <property type="evidence" value="ECO:0007669"/>
    <property type="project" value="InterPro"/>
</dbReference>
<accession>A0A1F7IG26</accession>
<evidence type="ECO:0000313" key="3">
    <source>
        <dbReference type="EMBL" id="OGK42290.1"/>
    </source>
</evidence>
<dbReference type="Pfam" id="PF00534">
    <property type="entry name" value="Glycos_transf_1"/>
    <property type="match status" value="1"/>
</dbReference>
<dbReference type="STRING" id="1802056.A2954_04760"/>
<dbReference type="InterPro" id="IPR028098">
    <property type="entry name" value="Glyco_trans_4-like_N"/>
</dbReference>
<dbReference type="CDD" id="cd03802">
    <property type="entry name" value="GT4_AviGT4-like"/>
    <property type="match status" value="1"/>
</dbReference>
<protein>
    <recommendedName>
        <fullName evidence="5">Glycosyl transferase</fullName>
    </recommendedName>
</protein>
<proteinExistence type="predicted"/>
<dbReference type="InterPro" id="IPR001296">
    <property type="entry name" value="Glyco_trans_1"/>
</dbReference>